<dbReference type="Proteomes" id="UP000681967">
    <property type="component" value="Unassembled WGS sequence"/>
</dbReference>
<dbReference type="PANTHER" id="PTHR21694">
    <property type="entry name" value="COILED-COIL DOMAIN-CONTAINING PROTEIN 63"/>
    <property type="match status" value="1"/>
</dbReference>
<keyword evidence="1 2" id="KW-0175">Coiled coil</keyword>
<evidence type="ECO:0000259" key="4">
    <source>
        <dbReference type="Pfam" id="PF21773"/>
    </source>
</evidence>
<dbReference type="PANTHER" id="PTHR21694:SF35">
    <property type="entry name" value="OUTER DYNEIN ARM-DOCKING COMPLEX SUBUNIT 1"/>
    <property type="match status" value="1"/>
</dbReference>
<evidence type="ECO:0000256" key="1">
    <source>
        <dbReference type="ARBA" id="ARBA00023054"/>
    </source>
</evidence>
<dbReference type="InterPro" id="IPR049258">
    <property type="entry name" value="ODAD1_CC"/>
</dbReference>
<evidence type="ECO:0000256" key="2">
    <source>
        <dbReference type="SAM" id="Coils"/>
    </source>
</evidence>
<feature type="domain" description="ODAD1 central coiled coil region" evidence="4">
    <location>
        <begin position="3"/>
        <end position="144"/>
    </location>
</feature>
<name>A0A8S3FPE7_9BILA</name>
<dbReference type="GO" id="GO:0005930">
    <property type="term" value="C:axoneme"/>
    <property type="evidence" value="ECO:0007669"/>
    <property type="project" value="TreeGrafter"/>
</dbReference>
<feature type="region of interest" description="Disordered" evidence="3">
    <location>
        <begin position="45"/>
        <end position="79"/>
    </location>
</feature>
<organism evidence="5 6">
    <name type="scientific">Rotaria magnacalcarata</name>
    <dbReference type="NCBI Taxonomy" id="392030"/>
    <lineage>
        <taxon>Eukaryota</taxon>
        <taxon>Metazoa</taxon>
        <taxon>Spiralia</taxon>
        <taxon>Gnathifera</taxon>
        <taxon>Rotifera</taxon>
        <taxon>Eurotatoria</taxon>
        <taxon>Bdelloidea</taxon>
        <taxon>Philodinida</taxon>
        <taxon>Philodinidae</taxon>
        <taxon>Rotaria</taxon>
    </lineage>
</organism>
<protein>
    <recommendedName>
        <fullName evidence="4">ODAD1 central coiled coil region domain-containing protein</fullName>
    </recommendedName>
</protein>
<dbReference type="GO" id="GO:0003341">
    <property type="term" value="P:cilium movement"/>
    <property type="evidence" value="ECO:0007669"/>
    <property type="project" value="TreeGrafter"/>
</dbReference>
<dbReference type="EMBL" id="CAJOBH010248599">
    <property type="protein sequence ID" value="CAF5132549.1"/>
    <property type="molecule type" value="Genomic_DNA"/>
</dbReference>
<dbReference type="Pfam" id="PF21773">
    <property type="entry name" value="ODAD1_CC"/>
    <property type="match status" value="1"/>
</dbReference>
<comment type="caution">
    <text evidence="5">The sequence shown here is derived from an EMBL/GenBank/DDBJ whole genome shotgun (WGS) entry which is preliminary data.</text>
</comment>
<proteinExistence type="predicted"/>
<gene>
    <name evidence="5" type="ORF">BYL167_LOCUS68761</name>
</gene>
<dbReference type="AlphaFoldDB" id="A0A8S3FPE7"/>
<evidence type="ECO:0000313" key="5">
    <source>
        <dbReference type="EMBL" id="CAF5132549.1"/>
    </source>
</evidence>
<evidence type="ECO:0000313" key="6">
    <source>
        <dbReference type="Proteomes" id="UP000681967"/>
    </source>
</evidence>
<feature type="coiled-coil region" evidence="2">
    <location>
        <begin position="13"/>
        <end position="40"/>
    </location>
</feature>
<reference evidence="5" key="1">
    <citation type="submission" date="2021-02" db="EMBL/GenBank/DDBJ databases">
        <authorList>
            <person name="Nowell W R."/>
        </authorList>
    </citation>
    <scope>NUCLEOTIDE SEQUENCE</scope>
</reference>
<feature type="non-terminal residue" evidence="5">
    <location>
        <position position="1"/>
    </location>
</feature>
<evidence type="ECO:0000256" key="3">
    <source>
        <dbReference type="SAM" id="MobiDB-lite"/>
    </source>
</evidence>
<dbReference type="GO" id="GO:0036158">
    <property type="term" value="P:outer dynein arm assembly"/>
    <property type="evidence" value="ECO:0007669"/>
    <property type="project" value="TreeGrafter"/>
</dbReference>
<accession>A0A8S3FPE7</accession>
<sequence length="145" mass="17408">MEKDANAKAILLQTKAETDKSASEAEMRELERQISHDRKLRDFMKLKSQERQEDEELVTYRKRKEAEATEKRRKEKEEHSVEAYESKFKRIQEISGEQDLDKLVDKFIEVEDKNFALFNYVNELNNQIETLQEQIADIKKEIHRF</sequence>
<feature type="compositionally biased region" description="Basic and acidic residues" evidence="3">
    <location>
        <begin position="64"/>
        <end position="79"/>
    </location>
</feature>
<dbReference type="InterPro" id="IPR051876">
    <property type="entry name" value="ODA-DC/CCD"/>
</dbReference>